<accession>A0ABD1Z0X0</accession>
<dbReference type="AlphaFoldDB" id="A0ABD1Z0X0"/>
<dbReference type="EMBL" id="JBHFFA010000002">
    <property type="protein sequence ID" value="KAL2641442.1"/>
    <property type="molecule type" value="Genomic_DNA"/>
</dbReference>
<sequence>MDGIGKSTLAKQLLIHVRNQFDFACFLEFEDVQTKPKWEDIEKLVARNLFRGREKSRLVITTYVKGLMSQYGFIEHDVPFMSPSESEELFKRCTTEDEDGLFPQWCFLRCDSNQFSEDTAGSVRKIYIHPALRNMGRWISTDLTKGKILQGRKELWELNEGGTAEKLETLSILLEPTQSSLDSWNWGSIQGFSHLRLLRMSHVNMREDYDDFSLPRSLGKLHMINCSGPTQRSWPWEPFLSGIIDWPVRKGEVEFLHRLSVLVFDHCNMVRLPTNFHKLQNLRILRIHDESMRELPKTISRLPALEDFTLSAPVESLPDSLLEMPTLRKMEISSCSFLRMWPTPRKAFASCQLASLVELSLVDLCALVELPDSFGGMRPLKTLSLRRCSALRRLPDGFGALQELRPLVIEDCVKLEELCESFHNLCQLGLFSLSRLPALQMLPINFGLSPSLEYLRIRECRALMELPQNFLEIQSLVDVEISACEGLSSFTNWRSKALRFKLLPDSFGQLKYLRDLKIVGCEKLETLPETLGQLESLGELEIRDCPNLTSLPMSPGKLKRLFRLIIGCVNLKALPEDVGILERLIHLRIIGCEKLETLPESLGRLELMTSEIRSCVNLKAVPKSLKLDGVLTLIIVDCQYLKSVTRGL</sequence>
<reference evidence="1 2" key="1">
    <citation type="submission" date="2024-09" db="EMBL/GenBank/DDBJ databases">
        <title>Chromosome-scale assembly of Riccia fluitans.</title>
        <authorList>
            <person name="Paukszto L."/>
            <person name="Sawicki J."/>
            <person name="Karawczyk K."/>
            <person name="Piernik-Szablinska J."/>
            <person name="Szczecinska M."/>
            <person name="Mazdziarz M."/>
        </authorList>
    </citation>
    <scope>NUCLEOTIDE SEQUENCE [LARGE SCALE GENOMIC DNA]</scope>
    <source>
        <strain evidence="1">Rf_01</strain>
        <tissue evidence="1">Aerial parts of the thallus</tissue>
    </source>
</reference>
<evidence type="ECO:0000313" key="1">
    <source>
        <dbReference type="EMBL" id="KAL2641442.1"/>
    </source>
</evidence>
<dbReference type="PANTHER" id="PTHR36766">
    <property type="entry name" value="PLANT BROAD-SPECTRUM MILDEW RESISTANCE PROTEIN RPW8"/>
    <property type="match status" value="1"/>
</dbReference>
<organism evidence="1 2">
    <name type="scientific">Riccia fluitans</name>
    <dbReference type="NCBI Taxonomy" id="41844"/>
    <lineage>
        <taxon>Eukaryota</taxon>
        <taxon>Viridiplantae</taxon>
        <taxon>Streptophyta</taxon>
        <taxon>Embryophyta</taxon>
        <taxon>Marchantiophyta</taxon>
        <taxon>Marchantiopsida</taxon>
        <taxon>Marchantiidae</taxon>
        <taxon>Marchantiales</taxon>
        <taxon>Ricciaceae</taxon>
        <taxon>Riccia</taxon>
    </lineage>
</organism>
<comment type="caution">
    <text evidence="1">The sequence shown here is derived from an EMBL/GenBank/DDBJ whole genome shotgun (WGS) entry which is preliminary data.</text>
</comment>
<dbReference type="SUPFAM" id="SSF52058">
    <property type="entry name" value="L domain-like"/>
    <property type="match status" value="1"/>
</dbReference>
<dbReference type="Proteomes" id="UP001605036">
    <property type="component" value="Unassembled WGS sequence"/>
</dbReference>
<dbReference type="Gene3D" id="3.80.10.10">
    <property type="entry name" value="Ribonuclease Inhibitor"/>
    <property type="match status" value="2"/>
</dbReference>
<dbReference type="InterPro" id="IPR032675">
    <property type="entry name" value="LRR_dom_sf"/>
</dbReference>
<dbReference type="PANTHER" id="PTHR36766:SF30">
    <property type="entry name" value="TIR-NBS TYPE DISEASE RESISTANCE PROTEIN-RELATED"/>
    <property type="match status" value="1"/>
</dbReference>
<protein>
    <recommendedName>
        <fullName evidence="3">NB-ARC domain-containing protein</fullName>
    </recommendedName>
</protein>
<evidence type="ECO:0000313" key="2">
    <source>
        <dbReference type="Proteomes" id="UP001605036"/>
    </source>
</evidence>
<gene>
    <name evidence="1" type="ORF">R1flu_009029</name>
</gene>
<proteinExistence type="predicted"/>
<evidence type="ECO:0008006" key="3">
    <source>
        <dbReference type="Google" id="ProtNLM"/>
    </source>
</evidence>
<keyword evidence="2" id="KW-1185">Reference proteome</keyword>
<name>A0ABD1Z0X0_9MARC</name>
<dbReference type="SUPFAM" id="SSF52540">
    <property type="entry name" value="P-loop containing nucleoside triphosphate hydrolases"/>
    <property type="match status" value="1"/>
</dbReference>
<dbReference type="InterPro" id="IPR027417">
    <property type="entry name" value="P-loop_NTPase"/>
</dbReference>